<accession>Q1JYM4</accession>
<dbReference type="Pfam" id="PF09699">
    <property type="entry name" value="Paired_CXXCH_1"/>
    <property type="match status" value="1"/>
</dbReference>
<keyword evidence="4" id="KW-1185">Reference proteome</keyword>
<organism evidence="3 4">
    <name type="scientific">Desulfuromonas acetoxidans (strain DSM 684 / 11070)</name>
    <dbReference type="NCBI Taxonomy" id="281689"/>
    <lineage>
        <taxon>Bacteria</taxon>
        <taxon>Pseudomonadati</taxon>
        <taxon>Thermodesulfobacteriota</taxon>
        <taxon>Desulfuromonadia</taxon>
        <taxon>Desulfuromonadales</taxon>
        <taxon>Desulfuromonadaceae</taxon>
        <taxon>Desulfuromonas</taxon>
    </lineage>
</organism>
<dbReference type="SUPFAM" id="SSF48695">
    <property type="entry name" value="Multiheme cytochromes"/>
    <property type="match status" value="1"/>
</dbReference>
<evidence type="ECO:0000313" key="3">
    <source>
        <dbReference type="EMBL" id="EAT15391.1"/>
    </source>
</evidence>
<evidence type="ECO:0000259" key="2">
    <source>
        <dbReference type="Pfam" id="PF09699"/>
    </source>
</evidence>
<feature type="chain" id="PRO_5004192303" description="Doubled CXXCH motif domain-containing protein" evidence="1">
    <location>
        <begin position="21"/>
        <end position="163"/>
    </location>
</feature>
<dbReference type="InterPro" id="IPR036280">
    <property type="entry name" value="Multihaem_cyt_sf"/>
</dbReference>
<dbReference type="AlphaFoldDB" id="Q1JYM4"/>
<feature type="signal peptide" evidence="1">
    <location>
        <begin position="1"/>
        <end position="20"/>
    </location>
</feature>
<reference evidence="3" key="1">
    <citation type="submission" date="2006-05" db="EMBL/GenBank/DDBJ databases">
        <title>Annotation of the draft genome assembly of Desulfuromonas acetoxidans DSM 684.</title>
        <authorList>
            <consortium name="US DOE Joint Genome Institute (JGI-ORNL)"/>
            <person name="Larimer F."/>
            <person name="Land M."/>
            <person name="Hauser L."/>
        </authorList>
    </citation>
    <scope>NUCLEOTIDE SEQUENCE [LARGE SCALE GENOMIC DNA]</scope>
    <source>
        <strain evidence="3">DSM 684</strain>
    </source>
</reference>
<dbReference type="RefSeq" id="WP_006001063.1">
    <property type="nucleotide sequence ID" value="NZ_AAEW02000011.1"/>
</dbReference>
<keyword evidence="1" id="KW-0732">Signal</keyword>
<dbReference type="Proteomes" id="UP000005695">
    <property type="component" value="Unassembled WGS sequence"/>
</dbReference>
<dbReference type="InterPro" id="IPR010177">
    <property type="entry name" value="Paired_CXXCH_1"/>
</dbReference>
<feature type="domain" description="Doubled CXXCH motif" evidence="2">
    <location>
        <begin position="132"/>
        <end position="162"/>
    </location>
</feature>
<gene>
    <name evidence="3" type="ORF">Dace_1055</name>
</gene>
<evidence type="ECO:0000256" key="1">
    <source>
        <dbReference type="SAM" id="SignalP"/>
    </source>
</evidence>
<protein>
    <recommendedName>
        <fullName evidence="2">Doubled CXXCH motif domain-containing protein</fullName>
    </recommendedName>
</protein>
<dbReference type="OrthoDB" id="9783112at2"/>
<dbReference type="EMBL" id="AAEW02000011">
    <property type="protein sequence ID" value="EAT15391.1"/>
    <property type="molecule type" value="Genomic_DNA"/>
</dbReference>
<proteinExistence type="predicted"/>
<name>Q1JYM4_DESA6</name>
<evidence type="ECO:0000313" key="4">
    <source>
        <dbReference type="Proteomes" id="UP000005695"/>
    </source>
</evidence>
<reference evidence="3" key="2">
    <citation type="submission" date="2006-05" db="EMBL/GenBank/DDBJ databases">
        <title>Sequencing of the draft genome and assembly of Desulfuromonas acetoxidans DSM 684.</title>
        <authorList>
            <consortium name="US DOE Joint Genome Institute (JGI-PGF)"/>
            <person name="Copeland A."/>
            <person name="Lucas S."/>
            <person name="Lapidus A."/>
            <person name="Barry K."/>
            <person name="Detter J.C."/>
            <person name="Glavina del Rio T."/>
            <person name="Hammon N."/>
            <person name="Israni S."/>
            <person name="Dalin E."/>
            <person name="Tice H."/>
            <person name="Bruce D."/>
            <person name="Pitluck S."/>
            <person name="Richardson P."/>
        </authorList>
    </citation>
    <scope>NUCLEOTIDE SEQUENCE [LARGE SCALE GENOMIC DNA]</scope>
    <source>
        <strain evidence="3">DSM 684</strain>
    </source>
</reference>
<sequence length="163" mass="18554">MVRSLIVFIVIVSSVSVAFATENPHQISRVFRKTHQNEVAPVCQLCHKLTQELVFDFDISGEFIPEQFVDAVLPIVNDQGICMRCHVNADQQSVNHPVGMPYDPGFLSEKFHAEPQGIKLYHWQEGDSGRIMCSTCHDPHSDRSWMLRVPLDDSQLCLCCHNY</sequence>
<comment type="caution">
    <text evidence="3">The sequence shown here is derived from an EMBL/GenBank/DDBJ whole genome shotgun (WGS) entry which is preliminary data.</text>
</comment>